<dbReference type="Gene3D" id="3.90.70.200">
    <property type="entry name" value="Plus-3 domain"/>
    <property type="match status" value="1"/>
</dbReference>
<dbReference type="InterPro" id="IPR004343">
    <property type="entry name" value="Plus-3_dom"/>
</dbReference>
<evidence type="ECO:0000256" key="5">
    <source>
        <dbReference type="SAM" id="MobiDB-lite"/>
    </source>
</evidence>
<keyword evidence="8" id="KW-1185">Reference proteome</keyword>
<sequence length="117" mass="13152">MPFFATTVTGCFIRAVFDDSFSDPPQCVAEIVSVIEMKHYYEFGSKRTNLVLNLRHAGEEQIVTLRSVSNQEFTKSESKEWKRAMIAAGTKVPTPEMIASKEKSIKEALDPTFTQGE</sequence>
<accession>A0A9N7VFD1</accession>
<evidence type="ECO:0000313" key="7">
    <source>
        <dbReference type="EMBL" id="CAB1448473.1"/>
    </source>
</evidence>
<feature type="domain" description="Plus3" evidence="6">
    <location>
        <begin position="1"/>
        <end position="110"/>
    </location>
</feature>
<protein>
    <recommendedName>
        <fullName evidence="6">Plus3 domain-containing protein</fullName>
    </recommendedName>
</protein>
<evidence type="ECO:0000259" key="6">
    <source>
        <dbReference type="PROSITE" id="PS51360"/>
    </source>
</evidence>
<evidence type="ECO:0000256" key="3">
    <source>
        <dbReference type="ARBA" id="ARBA00023163"/>
    </source>
</evidence>
<evidence type="ECO:0000256" key="4">
    <source>
        <dbReference type="ARBA" id="ARBA00023242"/>
    </source>
</evidence>
<keyword evidence="3" id="KW-0804">Transcription</keyword>
<dbReference type="InterPro" id="IPR036128">
    <property type="entry name" value="Plus3-like_sf"/>
</dbReference>
<proteinExistence type="predicted"/>
<dbReference type="AlphaFoldDB" id="A0A9N7VFD1"/>
<feature type="compositionally biased region" description="Basic and acidic residues" evidence="5">
    <location>
        <begin position="99"/>
        <end position="109"/>
    </location>
</feature>
<keyword evidence="2" id="KW-0805">Transcription regulation</keyword>
<dbReference type="PANTHER" id="PTHR13115:SF8">
    <property type="entry name" value="RNA POLYMERASE-ASSOCIATED PROTEIN RTF1 HOMOLOG"/>
    <property type="match status" value="1"/>
</dbReference>
<comment type="caution">
    <text evidence="7">The sequence shown here is derived from an EMBL/GenBank/DDBJ whole genome shotgun (WGS) entry which is preliminary data.</text>
</comment>
<evidence type="ECO:0000256" key="1">
    <source>
        <dbReference type="ARBA" id="ARBA00004123"/>
    </source>
</evidence>
<keyword evidence="4" id="KW-0539">Nucleus</keyword>
<dbReference type="SUPFAM" id="SSF159042">
    <property type="entry name" value="Plus3-like"/>
    <property type="match status" value="1"/>
</dbReference>
<dbReference type="Proteomes" id="UP001153269">
    <property type="component" value="Unassembled WGS sequence"/>
</dbReference>
<dbReference type="PROSITE" id="PS51360">
    <property type="entry name" value="PLUS3"/>
    <property type="match status" value="1"/>
</dbReference>
<reference evidence="7" key="1">
    <citation type="submission" date="2020-03" db="EMBL/GenBank/DDBJ databases">
        <authorList>
            <person name="Weist P."/>
        </authorList>
    </citation>
    <scope>NUCLEOTIDE SEQUENCE</scope>
</reference>
<gene>
    <name evidence="7" type="ORF">PLEPLA_LOCUS36125</name>
</gene>
<dbReference type="GO" id="GO:0016593">
    <property type="term" value="C:Cdc73/Paf1 complex"/>
    <property type="evidence" value="ECO:0007669"/>
    <property type="project" value="TreeGrafter"/>
</dbReference>
<dbReference type="PANTHER" id="PTHR13115">
    <property type="entry name" value="RNA POLYMERASE-ASSOCIATED PROTEIN RTF1 HOMOLOG"/>
    <property type="match status" value="1"/>
</dbReference>
<evidence type="ECO:0000313" key="8">
    <source>
        <dbReference type="Proteomes" id="UP001153269"/>
    </source>
</evidence>
<name>A0A9N7VFD1_PLEPL</name>
<dbReference type="SMART" id="SM00719">
    <property type="entry name" value="Plus3"/>
    <property type="match status" value="1"/>
</dbReference>
<dbReference type="GO" id="GO:0003677">
    <property type="term" value="F:DNA binding"/>
    <property type="evidence" value="ECO:0007669"/>
    <property type="project" value="InterPro"/>
</dbReference>
<dbReference type="GO" id="GO:1990269">
    <property type="term" value="F:RNA polymerase II C-terminal domain phosphoserine binding"/>
    <property type="evidence" value="ECO:0007669"/>
    <property type="project" value="TreeGrafter"/>
</dbReference>
<dbReference type="EMBL" id="CADEAL010003980">
    <property type="protein sequence ID" value="CAB1448473.1"/>
    <property type="molecule type" value="Genomic_DNA"/>
</dbReference>
<comment type="subcellular location">
    <subcellularLocation>
        <location evidence="1">Nucleus</location>
    </subcellularLocation>
</comment>
<evidence type="ECO:0000256" key="2">
    <source>
        <dbReference type="ARBA" id="ARBA00023015"/>
    </source>
</evidence>
<organism evidence="7 8">
    <name type="scientific">Pleuronectes platessa</name>
    <name type="common">European plaice</name>
    <dbReference type="NCBI Taxonomy" id="8262"/>
    <lineage>
        <taxon>Eukaryota</taxon>
        <taxon>Metazoa</taxon>
        <taxon>Chordata</taxon>
        <taxon>Craniata</taxon>
        <taxon>Vertebrata</taxon>
        <taxon>Euteleostomi</taxon>
        <taxon>Actinopterygii</taxon>
        <taxon>Neopterygii</taxon>
        <taxon>Teleostei</taxon>
        <taxon>Neoteleostei</taxon>
        <taxon>Acanthomorphata</taxon>
        <taxon>Carangaria</taxon>
        <taxon>Pleuronectiformes</taxon>
        <taxon>Pleuronectoidei</taxon>
        <taxon>Pleuronectidae</taxon>
        <taxon>Pleuronectes</taxon>
    </lineage>
</organism>
<feature type="region of interest" description="Disordered" evidence="5">
    <location>
        <begin position="97"/>
        <end position="117"/>
    </location>
</feature>
<dbReference type="Pfam" id="PF03126">
    <property type="entry name" value="Plus-3"/>
    <property type="match status" value="1"/>
</dbReference>